<feature type="signal peptide" evidence="4">
    <location>
        <begin position="1"/>
        <end position="24"/>
    </location>
</feature>
<dbReference type="AlphaFoldDB" id="A0A4R1SCF0"/>
<evidence type="ECO:0000256" key="1">
    <source>
        <dbReference type="ARBA" id="ARBA00008520"/>
    </source>
</evidence>
<dbReference type="GO" id="GO:0042956">
    <property type="term" value="P:maltodextrin transmembrane transport"/>
    <property type="evidence" value="ECO:0007669"/>
    <property type="project" value="TreeGrafter"/>
</dbReference>
<dbReference type="GO" id="GO:0055052">
    <property type="term" value="C:ATP-binding cassette (ABC) transporter complex, substrate-binding subunit-containing"/>
    <property type="evidence" value="ECO:0007669"/>
    <property type="project" value="TreeGrafter"/>
</dbReference>
<keyword evidence="2" id="KW-0813">Transport</keyword>
<proteinExistence type="inferred from homology"/>
<organism evidence="5 6">
    <name type="scientific">Hydrogenispora ethanolica</name>
    <dbReference type="NCBI Taxonomy" id="1082276"/>
    <lineage>
        <taxon>Bacteria</taxon>
        <taxon>Bacillati</taxon>
        <taxon>Bacillota</taxon>
        <taxon>Hydrogenispora</taxon>
    </lineage>
</organism>
<evidence type="ECO:0000313" key="6">
    <source>
        <dbReference type="Proteomes" id="UP000295008"/>
    </source>
</evidence>
<dbReference type="Pfam" id="PF01547">
    <property type="entry name" value="SBP_bac_1"/>
    <property type="match status" value="1"/>
</dbReference>
<dbReference type="CDD" id="cd13585">
    <property type="entry name" value="PBP2_TMBP_like"/>
    <property type="match status" value="1"/>
</dbReference>
<dbReference type="EMBL" id="SLUN01000002">
    <property type="protein sequence ID" value="TCL76272.1"/>
    <property type="molecule type" value="Genomic_DNA"/>
</dbReference>
<gene>
    <name evidence="5" type="ORF">EDC14_100225</name>
</gene>
<feature type="chain" id="PRO_5020538048" evidence="4">
    <location>
        <begin position="25"/>
        <end position="426"/>
    </location>
</feature>
<keyword evidence="6" id="KW-1185">Reference proteome</keyword>
<comment type="caution">
    <text evidence="5">The sequence shown here is derived from an EMBL/GenBank/DDBJ whole genome shotgun (WGS) entry which is preliminary data.</text>
</comment>
<dbReference type="PANTHER" id="PTHR30061">
    <property type="entry name" value="MALTOSE-BINDING PERIPLASMIC PROTEIN"/>
    <property type="match status" value="1"/>
</dbReference>
<evidence type="ECO:0000256" key="2">
    <source>
        <dbReference type="ARBA" id="ARBA00022448"/>
    </source>
</evidence>
<evidence type="ECO:0000256" key="4">
    <source>
        <dbReference type="SAM" id="SignalP"/>
    </source>
</evidence>
<sequence length="426" mass="46910">MKKSLRIVFAILACCGIMAGTVFAKPAVTLKVMSTTYVEKPEGEAERAIAAEFMKKNPDIKIEFMGVPMNDVYTKITSLAIGGELPDIFTNTPEFISTAYDMGITEDLTGLLGKKYIAGFYPSNVEQASVNNKLQFVPWFTTPMGLLYRGDWFKQEKLTSLETWDDFLKAAKKMTKDTNGDGKVDRWGFAMMGSRNGSGANRFIHILRTFGARELYKDANGKWATELDSAEAKEAFRFFAELYTKQGVVPPGPTEVSYAEGISLMASEKTGMMITGPHTIGAILAQNPKLKGKLYSVPLPMKKKHVSTLGLYGFSIAKTSKNKQAAAKYLKFLVETKNALTWNAVTGRMPTRIEAGKKRQITGPVYAGFVKALNYVETIPTVPFYSEIFDITGEAYQSLLTNASDVDAALKKAADRTRAAIQRAAN</sequence>
<dbReference type="GO" id="GO:1901982">
    <property type="term" value="F:maltose binding"/>
    <property type="evidence" value="ECO:0007669"/>
    <property type="project" value="TreeGrafter"/>
</dbReference>
<evidence type="ECO:0000313" key="5">
    <source>
        <dbReference type="EMBL" id="TCL76272.1"/>
    </source>
</evidence>
<dbReference type="Gene3D" id="3.40.190.10">
    <property type="entry name" value="Periplasmic binding protein-like II"/>
    <property type="match status" value="1"/>
</dbReference>
<keyword evidence="3 4" id="KW-0732">Signal</keyword>
<accession>A0A4R1SCF0</accession>
<dbReference type="GO" id="GO:0015768">
    <property type="term" value="P:maltose transport"/>
    <property type="evidence" value="ECO:0007669"/>
    <property type="project" value="TreeGrafter"/>
</dbReference>
<dbReference type="Proteomes" id="UP000295008">
    <property type="component" value="Unassembled WGS sequence"/>
</dbReference>
<dbReference type="RefSeq" id="WP_165907718.1">
    <property type="nucleotide sequence ID" value="NZ_SLUN01000002.1"/>
</dbReference>
<name>A0A4R1SCF0_HYDET</name>
<comment type="similarity">
    <text evidence="1">Belongs to the bacterial solute-binding protein 1 family.</text>
</comment>
<reference evidence="5 6" key="1">
    <citation type="submission" date="2019-03" db="EMBL/GenBank/DDBJ databases">
        <title>Genomic Encyclopedia of Type Strains, Phase IV (KMG-IV): sequencing the most valuable type-strain genomes for metagenomic binning, comparative biology and taxonomic classification.</title>
        <authorList>
            <person name="Goeker M."/>
        </authorList>
    </citation>
    <scope>NUCLEOTIDE SEQUENCE [LARGE SCALE GENOMIC DNA]</scope>
    <source>
        <strain evidence="5 6">LX-B</strain>
    </source>
</reference>
<evidence type="ECO:0000256" key="3">
    <source>
        <dbReference type="ARBA" id="ARBA00022729"/>
    </source>
</evidence>
<dbReference type="SUPFAM" id="SSF53850">
    <property type="entry name" value="Periplasmic binding protein-like II"/>
    <property type="match status" value="1"/>
</dbReference>
<dbReference type="PANTHER" id="PTHR30061:SF50">
    <property type="entry name" value="MALTOSE_MALTODEXTRIN-BINDING PERIPLASMIC PROTEIN"/>
    <property type="match status" value="1"/>
</dbReference>
<dbReference type="InterPro" id="IPR006059">
    <property type="entry name" value="SBP"/>
</dbReference>
<protein>
    <submittedName>
        <fullName evidence="5">Carbohydrate ABC transporter substrate-binding protein (CUT1 family)</fullName>
    </submittedName>
</protein>